<sequence length="334" mass="36824">MPVLDVRAPAEYGHAHMPGAHHLPLFDDEERKVVGTLYKQQGREAAIKAGLDFFGPRMRAMVTAAEDLMAEQHSPPGGAAGRRILLHCWRGGMRSAAVAWLLDLYGFTVYTLKGGYQSFRRYVLETFTLPFDIRVLGGYTGSGKTSLLHTLGQQGASVIDLERLAGHRGSAFGGIGLPPQPSQEMFENRLALALRKAAATPVWMEDESRRIGQVNIPGALWEQLHHAPLYFLDIPFPQRLDNLLQSYGNAGSAELEQAILRIRKRLGGLETQKATQALQQGDLKGCFRILLQYYDKYYRKSLSLRPDSAQVRVLQDAGTDPALLAEKLAGMAAG</sequence>
<accession>A0ABP8FE15</accession>
<dbReference type="Proteomes" id="UP001501207">
    <property type="component" value="Unassembled WGS sequence"/>
</dbReference>
<evidence type="ECO:0000259" key="2">
    <source>
        <dbReference type="PROSITE" id="PS50206"/>
    </source>
</evidence>
<organism evidence="3 4">
    <name type="scientific">Compostibacter hankyongensis</name>
    <dbReference type="NCBI Taxonomy" id="1007089"/>
    <lineage>
        <taxon>Bacteria</taxon>
        <taxon>Pseudomonadati</taxon>
        <taxon>Bacteroidota</taxon>
        <taxon>Chitinophagia</taxon>
        <taxon>Chitinophagales</taxon>
        <taxon>Chitinophagaceae</taxon>
        <taxon>Compostibacter</taxon>
    </lineage>
</organism>
<dbReference type="PANTHER" id="PTHR30401:SF0">
    <property type="entry name" value="TRNA 2-SELENOURIDINE SYNTHASE"/>
    <property type="match status" value="1"/>
</dbReference>
<dbReference type="SMART" id="SM00450">
    <property type="entry name" value="RHOD"/>
    <property type="match status" value="1"/>
</dbReference>
<name>A0ABP8FE15_9BACT</name>
<dbReference type="NCBIfam" id="TIGR03167">
    <property type="entry name" value="tRNA_sel_U_synt"/>
    <property type="match status" value="1"/>
</dbReference>
<dbReference type="SUPFAM" id="SSF52821">
    <property type="entry name" value="Rhodanese/Cell cycle control phosphatase"/>
    <property type="match status" value="1"/>
</dbReference>
<dbReference type="PANTHER" id="PTHR30401">
    <property type="entry name" value="TRNA 2-SELENOURIDINE SYNTHASE"/>
    <property type="match status" value="1"/>
</dbReference>
<dbReference type="InterPro" id="IPR027417">
    <property type="entry name" value="P-loop_NTPase"/>
</dbReference>
<dbReference type="SUPFAM" id="SSF52540">
    <property type="entry name" value="P-loop containing nucleoside triphosphate hydrolases"/>
    <property type="match status" value="1"/>
</dbReference>
<reference evidence="4" key="1">
    <citation type="journal article" date="2019" name="Int. J. Syst. Evol. Microbiol.">
        <title>The Global Catalogue of Microorganisms (GCM) 10K type strain sequencing project: providing services to taxonomists for standard genome sequencing and annotation.</title>
        <authorList>
            <consortium name="The Broad Institute Genomics Platform"/>
            <consortium name="The Broad Institute Genome Sequencing Center for Infectious Disease"/>
            <person name="Wu L."/>
            <person name="Ma J."/>
        </authorList>
    </citation>
    <scope>NUCLEOTIDE SEQUENCE [LARGE SCALE GENOMIC DNA]</scope>
    <source>
        <strain evidence="4">JCM 17664</strain>
    </source>
</reference>
<feature type="domain" description="Rhodanese" evidence="2">
    <location>
        <begin position="3"/>
        <end position="128"/>
    </location>
</feature>
<dbReference type="InterPro" id="IPR058840">
    <property type="entry name" value="AAA_SelU"/>
</dbReference>
<evidence type="ECO:0000313" key="3">
    <source>
        <dbReference type="EMBL" id="GAA4301545.1"/>
    </source>
</evidence>
<dbReference type="Pfam" id="PF00581">
    <property type="entry name" value="Rhodanese"/>
    <property type="match status" value="1"/>
</dbReference>
<dbReference type="PROSITE" id="PS50206">
    <property type="entry name" value="RHODANESE_3"/>
    <property type="match status" value="1"/>
</dbReference>
<dbReference type="Pfam" id="PF26341">
    <property type="entry name" value="AAA_SelU"/>
    <property type="match status" value="1"/>
</dbReference>
<keyword evidence="1" id="KW-0711">Selenium</keyword>
<comment type="caution">
    <text evidence="3">The sequence shown here is derived from an EMBL/GenBank/DDBJ whole genome shotgun (WGS) entry which is preliminary data.</text>
</comment>
<proteinExistence type="predicted"/>
<dbReference type="InterPro" id="IPR001763">
    <property type="entry name" value="Rhodanese-like_dom"/>
</dbReference>
<dbReference type="InterPro" id="IPR036873">
    <property type="entry name" value="Rhodanese-like_dom_sf"/>
</dbReference>
<gene>
    <name evidence="3" type="primary">mnmH</name>
    <name evidence="3" type="ORF">GCM10023143_03400</name>
</gene>
<protein>
    <submittedName>
        <fullName evidence="3">tRNA 2-selenouridine(34) synthase MnmH</fullName>
    </submittedName>
</protein>
<evidence type="ECO:0000256" key="1">
    <source>
        <dbReference type="ARBA" id="ARBA00023266"/>
    </source>
</evidence>
<dbReference type="InterPro" id="IPR017582">
    <property type="entry name" value="SelU"/>
</dbReference>
<dbReference type="NCBIfam" id="NF008750">
    <property type="entry name" value="PRK11784.1-2"/>
    <property type="match status" value="1"/>
</dbReference>
<dbReference type="Gene3D" id="3.40.250.10">
    <property type="entry name" value="Rhodanese-like domain"/>
    <property type="match status" value="1"/>
</dbReference>
<keyword evidence="4" id="KW-1185">Reference proteome</keyword>
<evidence type="ECO:0000313" key="4">
    <source>
        <dbReference type="Proteomes" id="UP001501207"/>
    </source>
</evidence>
<dbReference type="EMBL" id="BAABFN010000001">
    <property type="protein sequence ID" value="GAA4301545.1"/>
    <property type="molecule type" value="Genomic_DNA"/>
</dbReference>